<reference evidence="1 2" key="1">
    <citation type="submission" date="2019-07" db="EMBL/GenBank/DDBJ databases">
        <authorList>
            <person name="Jastrzebski P J."/>
            <person name="Paukszto L."/>
            <person name="Jastrzebski P J."/>
        </authorList>
    </citation>
    <scope>NUCLEOTIDE SEQUENCE [LARGE SCALE GENOMIC DNA]</scope>
    <source>
        <strain evidence="1 2">WMS-il1</strain>
    </source>
</reference>
<sequence length="110" mass="12605">MDYYEDFIRVANACIDVLESYKSIEKVSKSQVKEIEWYTHIRSILENVQCRTVQLRRKLEREGPSFIIANEAGTSSITSEVACKLLACYGGCLEELHSKLKEKIISTKRA</sequence>
<gene>
    <name evidence="1" type="ORF">WMSIL1_LOCUS7859</name>
</gene>
<dbReference type="EMBL" id="CABIJS010000299">
    <property type="protein sequence ID" value="VUZ48634.1"/>
    <property type="molecule type" value="Genomic_DNA"/>
</dbReference>
<evidence type="ECO:0000313" key="1">
    <source>
        <dbReference type="EMBL" id="VUZ48634.1"/>
    </source>
</evidence>
<dbReference type="AlphaFoldDB" id="A0A564YQ10"/>
<accession>A0A564YQ10</accession>
<dbReference type="Proteomes" id="UP000321570">
    <property type="component" value="Unassembled WGS sequence"/>
</dbReference>
<proteinExistence type="predicted"/>
<evidence type="ECO:0000313" key="2">
    <source>
        <dbReference type="Proteomes" id="UP000321570"/>
    </source>
</evidence>
<protein>
    <submittedName>
        <fullName evidence="1">Uncharacterized protein</fullName>
    </submittedName>
</protein>
<keyword evidence="2" id="KW-1185">Reference proteome</keyword>
<organism evidence="1 2">
    <name type="scientific">Hymenolepis diminuta</name>
    <name type="common">Rat tapeworm</name>
    <dbReference type="NCBI Taxonomy" id="6216"/>
    <lineage>
        <taxon>Eukaryota</taxon>
        <taxon>Metazoa</taxon>
        <taxon>Spiralia</taxon>
        <taxon>Lophotrochozoa</taxon>
        <taxon>Platyhelminthes</taxon>
        <taxon>Cestoda</taxon>
        <taxon>Eucestoda</taxon>
        <taxon>Cyclophyllidea</taxon>
        <taxon>Hymenolepididae</taxon>
        <taxon>Hymenolepis</taxon>
    </lineage>
</organism>
<name>A0A564YQ10_HYMDI</name>